<reference evidence="2" key="1">
    <citation type="submission" date="2017-03" db="EMBL/GenBank/DDBJ databases">
        <authorList>
            <person name="Monnet C."/>
        </authorList>
    </citation>
    <scope>NUCLEOTIDE SEQUENCE [LARGE SCALE GENOMIC DNA]</scope>
    <source>
        <strain evidence="2">ATCC 49514</strain>
    </source>
</reference>
<evidence type="ECO:0000313" key="1">
    <source>
        <dbReference type="EMBL" id="SMX91483.1"/>
    </source>
</evidence>
<organism evidence="1 2">
    <name type="scientific">Brevibacterium iodinum ATCC 49514</name>
    <dbReference type="NCBI Taxonomy" id="1255616"/>
    <lineage>
        <taxon>Bacteria</taxon>
        <taxon>Bacillati</taxon>
        <taxon>Actinomycetota</taxon>
        <taxon>Actinomycetes</taxon>
        <taxon>Micrococcales</taxon>
        <taxon>Brevibacteriaceae</taxon>
        <taxon>Brevibacterium</taxon>
    </lineage>
</organism>
<dbReference type="Proteomes" id="UP000234382">
    <property type="component" value="Unassembled WGS sequence"/>
</dbReference>
<accession>A0A2H1JVJ7</accession>
<proteinExistence type="predicted"/>
<dbReference type="EMBL" id="FXYX01000018">
    <property type="protein sequence ID" value="SMX91483.1"/>
    <property type="molecule type" value="Genomic_DNA"/>
</dbReference>
<sequence>MGNVIATFETEDAFIAAELSDVHTLRDGAGDVWLVFGGFDGDWWAIRARNEDDPAGPDEDHSRPVGPSSIGNLKFPVAVIDVHDALAEAEAIATFETNSDERDRDWWIKNANVNNAEDCEACGVEEDLCPVHHGIAVGVDMVTKKLAALAGDPELFARVPDLKEPEADYV</sequence>
<protein>
    <submittedName>
        <fullName evidence="1">Uncharacterized protein</fullName>
    </submittedName>
</protein>
<keyword evidence="2" id="KW-1185">Reference proteome</keyword>
<evidence type="ECO:0000313" key="2">
    <source>
        <dbReference type="Proteomes" id="UP000234382"/>
    </source>
</evidence>
<gene>
    <name evidence="1" type="ORF">BI49514_02405</name>
</gene>
<name>A0A2H1JVJ7_9MICO</name>
<dbReference type="RefSeq" id="WP_101546772.1">
    <property type="nucleotide sequence ID" value="NZ_FXYX01000018.1"/>
</dbReference>
<dbReference type="AlphaFoldDB" id="A0A2H1JVJ7"/>